<gene>
    <name evidence="6" type="ORF">HYFRA_00004495</name>
</gene>
<dbReference type="AlphaFoldDB" id="A0A9N9PTJ2"/>
<keyword evidence="3" id="KW-0862">Zinc</keyword>
<keyword evidence="2 4" id="KW-0863">Zinc-finger</keyword>
<evidence type="ECO:0000256" key="3">
    <source>
        <dbReference type="ARBA" id="ARBA00022833"/>
    </source>
</evidence>
<name>A0A9N9PTJ2_9HELO</name>
<dbReference type="Proteomes" id="UP000696280">
    <property type="component" value="Unassembled WGS sequence"/>
</dbReference>
<keyword evidence="7" id="KW-1185">Reference proteome</keyword>
<dbReference type="SUPFAM" id="SSF144232">
    <property type="entry name" value="HIT/MYND zinc finger-like"/>
    <property type="match status" value="1"/>
</dbReference>
<feature type="domain" description="MYND-type" evidence="5">
    <location>
        <begin position="35"/>
        <end position="71"/>
    </location>
</feature>
<evidence type="ECO:0000259" key="5">
    <source>
        <dbReference type="PROSITE" id="PS50865"/>
    </source>
</evidence>
<dbReference type="Gene3D" id="6.10.140.2220">
    <property type="match status" value="1"/>
</dbReference>
<organism evidence="6 7">
    <name type="scientific">Hymenoscyphus fraxineus</name>
    <dbReference type="NCBI Taxonomy" id="746836"/>
    <lineage>
        <taxon>Eukaryota</taxon>
        <taxon>Fungi</taxon>
        <taxon>Dikarya</taxon>
        <taxon>Ascomycota</taxon>
        <taxon>Pezizomycotina</taxon>
        <taxon>Leotiomycetes</taxon>
        <taxon>Helotiales</taxon>
        <taxon>Helotiaceae</taxon>
        <taxon>Hymenoscyphus</taxon>
    </lineage>
</organism>
<protein>
    <recommendedName>
        <fullName evidence="5">MYND-type domain-containing protein</fullName>
    </recommendedName>
</protein>
<evidence type="ECO:0000313" key="6">
    <source>
        <dbReference type="EMBL" id="CAG8954578.1"/>
    </source>
</evidence>
<dbReference type="Pfam" id="PF01753">
    <property type="entry name" value="zf-MYND"/>
    <property type="match status" value="1"/>
</dbReference>
<evidence type="ECO:0000313" key="7">
    <source>
        <dbReference type="Proteomes" id="UP000696280"/>
    </source>
</evidence>
<dbReference type="OrthoDB" id="432970at2759"/>
<dbReference type="PROSITE" id="PS50865">
    <property type="entry name" value="ZF_MYND_2"/>
    <property type="match status" value="1"/>
</dbReference>
<evidence type="ECO:0000256" key="1">
    <source>
        <dbReference type="ARBA" id="ARBA00022723"/>
    </source>
</evidence>
<dbReference type="GO" id="GO:0008270">
    <property type="term" value="F:zinc ion binding"/>
    <property type="evidence" value="ECO:0007669"/>
    <property type="project" value="UniProtKB-KW"/>
</dbReference>
<dbReference type="InterPro" id="IPR002893">
    <property type="entry name" value="Znf_MYND"/>
</dbReference>
<reference evidence="6" key="1">
    <citation type="submission" date="2021-07" db="EMBL/GenBank/DDBJ databases">
        <authorList>
            <person name="Durling M."/>
        </authorList>
    </citation>
    <scope>NUCLEOTIDE SEQUENCE</scope>
</reference>
<evidence type="ECO:0000256" key="2">
    <source>
        <dbReference type="ARBA" id="ARBA00022771"/>
    </source>
</evidence>
<dbReference type="EMBL" id="CAJVRL010000057">
    <property type="protein sequence ID" value="CAG8954578.1"/>
    <property type="molecule type" value="Genomic_DNA"/>
</dbReference>
<keyword evidence="1" id="KW-0479">Metal-binding</keyword>
<proteinExistence type="predicted"/>
<accession>A0A9N9PTJ2</accession>
<sequence>MAAPNKDAIEHEAIVQATPWNTPTTGPGRLCSNATDLCNKPATSLCARCKFDKYCSRACQKRFWTTHKHHCKAWPEEPVHEIVSYDPKDTNYFKADPAMPKSLDRPNIFIDIKNLDGKEGCFDSLDYRLRHQYAVYSMRRSMFGTSRYPKTIIMVEHENLASSLLEIIEEETFQVFTAWDNIKDWFRVVHEETPRRTGLQSWKPGLKSTLQFVF</sequence>
<evidence type="ECO:0000256" key="4">
    <source>
        <dbReference type="PROSITE-ProRule" id="PRU00134"/>
    </source>
</evidence>
<comment type="caution">
    <text evidence="6">The sequence shown here is derived from an EMBL/GenBank/DDBJ whole genome shotgun (WGS) entry which is preliminary data.</text>
</comment>